<evidence type="ECO:0000313" key="1">
    <source>
        <dbReference type="EMBL" id="MFD2910132.1"/>
    </source>
</evidence>
<reference evidence="2" key="1">
    <citation type="journal article" date="2019" name="Int. J. Syst. Evol. Microbiol.">
        <title>The Global Catalogue of Microorganisms (GCM) 10K type strain sequencing project: providing services to taxonomists for standard genome sequencing and annotation.</title>
        <authorList>
            <consortium name="The Broad Institute Genomics Platform"/>
            <consortium name="The Broad Institute Genome Sequencing Center for Infectious Disease"/>
            <person name="Wu L."/>
            <person name="Ma J."/>
        </authorList>
    </citation>
    <scope>NUCLEOTIDE SEQUENCE [LARGE SCALE GENOMIC DNA]</scope>
    <source>
        <strain evidence="2">KCTC 52644</strain>
    </source>
</reference>
<comment type="caution">
    <text evidence="1">The sequence shown here is derived from an EMBL/GenBank/DDBJ whole genome shotgun (WGS) entry which is preliminary data.</text>
</comment>
<protein>
    <submittedName>
        <fullName evidence="1">Uncharacterized protein</fullName>
    </submittedName>
</protein>
<evidence type="ECO:0000313" key="2">
    <source>
        <dbReference type="Proteomes" id="UP001597549"/>
    </source>
</evidence>
<organism evidence="1 2">
    <name type="scientific">Flavobacterium ardleyense</name>
    <dbReference type="NCBI Taxonomy" id="2038737"/>
    <lineage>
        <taxon>Bacteria</taxon>
        <taxon>Pseudomonadati</taxon>
        <taxon>Bacteroidota</taxon>
        <taxon>Flavobacteriia</taxon>
        <taxon>Flavobacteriales</taxon>
        <taxon>Flavobacteriaceae</taxon>
        <taxon>Flavobacterium</taxon>
    </lineage>
</organism>
<gene>
    <name evidence="1" type="ORF">ACFSX9_15485</name>
</gene>
<proteinExistence type="predicted"/>
<sequence length="162" mass="19534">MTYTKEQITDILNKSIDELFEKDSQIIFETYNLHERSITHRLAIYIEKHFENTDYVVDVEYNRMRNDYGEDIIGNLIGKNLDFEKYGKDSSNVYPDIIVHKRDTHHNLLEIELKMQWKNGKRDFDYIKINEYITQLDYKFGVYIELSEIRENCTIEFGPFNI</sequence>
<dbReference type="RefSeq" id="WP_379809316.1">
    <property type="nucleotide sequence ID" value="NZ_JBHUOL010000022.1"/>
</dbReference>
<keyword evidence="2" id="KW-1185">Reference proteome</keyword>
<accession>A0ABW5ZBI1</accession>
<dbReference type="Proteomes" id="UP001597549">
    <property type="component" value="Unassembled WGS sequence"/>
</dbReference>
<name>A0ABW5ZBI1_9FLAO</name>
<dbReference type="EMBL" id="JBHUOL010000022">
    <property type="protein sequence ID" value="MFD2910132.1"/>
    <property type="molecule type" value="Genomic_DNA"/>
</dbReference>